<comment type="caution">
    <text evidence="3">The sequence shown here is derived from an EMBL/GenBank/DDBJ whole genome shotgun (WGS) entry which is preliminary data.</text>
</comment>
<evidence type="ECO:0000256" key="2">
    <source>
        <dbReference type="SAM" id="SignalP"/>
    </source>
</evidence>
<keyword evidence="4" id="KW-1185">Reference proteome</keyword>
<dbReference type="Proteomes" id="UP000693892">
    <property type="component" value="Unassembled WGS sequence"/>
</dbReference>
<dbReference type="RefSeq" id="WP_236021679.1">
    <property type="nucleotide sequence ID" value="NZ_CAJVAP010000002.1"/>
</dbReference>
<protein>
    <recommendedName>
        <fullName evidence="5">Copper chaperone PCu(A)C</fullName>
    </recommendedName>
</protein>
<accession>A0A916NKK5</accession>
<keyword evidence="2" id="KW-0732">Signal</keyword>
<feature type="region of interest" description="Disordered" evidence="1">
    <location>
        <begin position="26"/>
        <end position="55"/>
    </location>
</feature>
<sequence length="198" mass="20206">MRRRFPARLGAALFLLPALALGGCASPGASGAHETSHGAEAGTGANGGTTDETSSGVELLDGWAKSAPSGGMTGLFGVLENRGDHDLVIASAESPDAGSVELHEVTADGVMQEIAEPVTIPAGGSFELAPGANHLMLLDLQRDLLAGDETTVTLRFSDGTEVELTALVKDYAGANEEYGDDSHGDGHDHDHGDGHDAH</sequence>
<evidence type="ECO:0000313" key="4">
    <source>
        <dbReference type="Proteomes" id="UP000693892"/>
    </source>
</evidence>
<name>A0A916NKK5_9MICO</name>
<dbReference type="Pfam" id="PF04314">
    <property type="entry name" value="PCuAC"/>
    <property type="match status" value="1"/>
</dbReference>
<feature type="compositionally biased region" description="Low complexity" evidence="1">
    <location>
        <begin position="26"/>
        <end position="43"/>
    </location>
</feature>
<feature type="compositionally biased region" description="Basic and acidic residues" evidence="1">
    <location>
        <begin position="180"/>
        <end position="198"/>
    </location>
</feature>
<dbReference type="PANTHER" id="PTHR36302:SF1">
    <property type="entry name" value="COPPER CHAPERONE PCU(A)C"/>
    <property type="match status" value="1"/>
</dbReference>
<dbReference type="PANTHER" id="PTHR36302">
    <property type="entry name" value="BLR7088 PROTEIN"/>
    <property type="match status" value="1"/>
</dbReference>
<reference evidence="3" key="1">
    <citation type="submission" date="2021-06" db="EMBL/GenBank/DDBJ databases">
        <authorList>
            <person name="Criscuolo A."/>
        </authorList>
    </citation>
    <scope>NUCLEOTIDE SEQUENCE</scope>
    <source>
        <strain evidence="3">CIP111803</strain>
    </source>
</reference>
<evidence type="ECO:0008006" key="5">
    <source>
        <dbReference type="Google" id="ProtNLM"/>
    </source>
</evidence>
<proteinExistence type="predicted"/>
<feature type="signal peptide" evidence="2">
    <location>
        <begin position="1"/>
        <end position="20"/>
    </location>
</feature>
<dbReference type="InterPro" id="IPR007410">
    <property type="entry name" value="LpqE-like"/>
</dbReference>
<dbReference type="InterPro" id="IPR058248">
    <property type="entry name" value="Lxx211020-like"/>
</dbReference>
<feature type="chain" id="PRO_5039037845" description="Copper chaperone PCu(A)C" evidence="2">
    <location>
        <begin position="21"/>
        <end position="198"/>
    </location>
</feature>
<organism evidence="3 4">
    <name type="scientific">Leucobacter soli</name>
    <dbReference type="NCBI Taxonomy" id="2812850"/>
    <lineage>
        <taxon>Bacteria</taxon>
        <taxon>Bacillati</taxon>
        <taxon>Actinomycetota</taxon>
        <taxon>Actinomycetes</taxon>
        <taxon>Micrococcales</taxon>
        <taxon>Microbacteriaceae</taxon>
        <taxon>Leucobacter</taxon>
    </lineage>
</organism>
<gene>
    <name evidence="3" type="ORF">LEUCIP111803_00208</name>
</gene>
<dbReference type="AlphaFoldDB" id="A0A916NKK5"/>
<evidence type="ECO:0000313" key="3">
    <source>
        <dbReference type="EMBL" id="CAG7598262.1"/>
    </source>
</evidence>
<evidence type="ECO:0000256" key="1">
    <source>
        <dbReference type="SAM" id="MobiDB-lite"/>
    </source>
</evidence>
<dbReference type="EMBL" id="CAJVAP010000002">
    <property type="protein sequence ID" value="CAG7598262.1"/>
    <property type="molecule type" value="Genomic_DNA"/>
</dbReference>
<feature type="region of interest" description="Disordered" evidence="1">
    <location>
        <begin position="175"/>
        <end position="198"/>
    </location>
</feature>
<dbReference type="PROSITE" id="PS51257">
    <property type="entry name" value="PROKAR_LIPOPROTEIN"/>
    <property type="match status" value="1"/>
</dbReference>